<organism evidence="2 3">
    <name type="scientific">Candidatus Roizmanbacteria bacterium CG23_combo_of_CG06-09_8_20_14_all_35_49</name>
    <dbReference type="NCBI Taxonomy" id="1974863"/>
    <lineage>
        <taxon>Bacteria</taxon>
        <taxon>Candidatus Roizmaniibacteriota</taxon>
    </lineage>
</organism>
<name>A0A2G9Y7A8_9BACT</name>
<feature type="transmembrane region" description="Helical" evidence="1">
    <location>
        <begin position="396"/>
        <end position="416"/>
    </location>
</feature>
<accession>A0A2G9Y7A8</accession>
<feature type="transmembrane region" description="Helical" evidence="1">
    <location>
        <begin position="99"/>
        <end position="120"/>
    </location>
</feature>
<feature type="transmembrane region" description="Helical" evidence="1">
    <location>
        <begin position="326"/>
        <end position="347"/>
    </location>
</feature>
<evidence type="ECO:0000313" key="3">
    <source>
        <dbReference type="Proteomes" id="UP000231025"/>
    </source>
</evidence>
<dbReference type="EMBL" id="PCRE01000023">
    <property type="protein sequence ID" value="PIP15086.1"/>
    <property type="molecule type" value="Genomic_DNA"/>
</dbReference>
<dbReference type="Proteomes" id="UP000231025">
    <property type="component" value="Unassembled WGS sequence"/>
</dbReference>
<keyword evidence="1" id="KW-0812">Transmembrane</keyword>
<feature type="transmembrane region" description="Helical" evidence="1">
    <location>
        <begin position="1062"/>
        <end position="1084"/>
    </location>
</feature>
<feature type="transmembrane region" description="Helical" evidence="1">
    <location>
        <begin position="154"/>
        <end position="174"/>
    </location>
</feature>
<feature type="transmembrane region" description="Helical" evidence="1">
    <location>
        <begin position="186"/>
        <end position="202"/>
    </location>
</feature>
<evidence type="ECO:0000256" key="1">
    <source>
        <dbReference type="SAM" id="Phobius"/>
    </source>
</evidence>
<feature type="transmembrane region" description="Helical" evidence="1">
    <location>
        <begin position="132"/>
        <end position="148"/>
    </location>
</feature>
<evidence type="ECO:0000313" key="2">
    <source>
        <dbReference type="EMBL" id="PIP15086.1"/>
    </source>
</evidence>
<feature type="transmembrane region" description="Helical" evidence="1">
    <location>
        <begin position="356"/>
        <end position="376"/>
    </location>
</feature>
<evidence type="ECO:0008006" key="4">
    <source>
        <dbReference type="Google" id="ProtNLM"/>
    </source>
</evidence>
<proteinExistence type="predicted"/>
<protein>
    <recommendedName>
        <fullName evidence="4">Membrane protein 6-pyruvoyl-tetrahydropterin synthase-related domain-containing protein</fullName>
    </recommendedName>
</protein>
<dbReference type="AlphaFoldDB" id="A0A2G9Y7A8"/>
<comment type="caution">
    <text evidence="2">The sequence shown here is derived from an EMBL/GenBank/DDBJ whole genome shotgun (WGS) entry which is preliminary data.</text>
</comment>
<gene>
    <name evidence="2" type="ORF">COX47_01610</name>
</gene>
<feature type="transmembrane region" description="Helical" evidence="1">
    <location>
        <begin position="12"/>
        <end position="35"/>
    </location>
</feature>
<reference evidence="2 3" key="1">
    <citation type="submission" date="2017-09" db="EMBL/GenBank/DDBJ databases">
        <title>Depth-based differentiation of microbial function through sediment-hosted aquifers and enrichment of novel symbionts in the deep terrestrial subsurface.</title>
        <authorList>
            <person name="Probst A.J."/>
            <person name="Ladd B."/>
            <person name="Jarett J.K."/>
            <person name="Geller-Mcgrath D.E."/>
            <person name="Sieber C.M."/>
            <person name="Emerson J.B."/>
            <person name="Anantharaman K."/>
            <person name="Thomas B.C."/>
            <person name="Malmstrom R."/>
            <person name="Stieglmeier M."/>
            <person name="Klingl A."/>
            <person name="Woyke T."/>
            <person name="Ryan C.M."/>
            <person name="Banfield J.F."/>
        </authorList>
    </citation>
    <scope>NUCLEOTIDE SEQUENCE [LARGE SCALE GENOMIC DNA]</scope>
    <source>
        <strain evidence="2">CG23_combo_of_CG06-09_8_20_14_all_35_49</strain>
    </source>
</reference>
<keyword evidence="1" id="KW-0472">Membrane</keyword>
<sequence length="1091" mass="127383">MNRVKSPISKLTIFKILPILVIVVTVFILAFTNIIPHTYFSGWDNMHPEFDIWTYAKRMIFGAWVSFQGTGAPASQSQLAEITRLPFIFLLKFLLPDNLVRYSFHFLMVLIGGIGIYLYLGKIWLTKVREKYRNWIACFGALYYILNITTLQQFYISFECFAVEFAFLPFVFMSIHELCENVNKKTILKFIFVQLLIAPYAFVPTIVYFVFIFITIYSFFVNLQIHHNFFQVLKKTLFLIGLVLAINCYWMLPNIYYMIHNAHYVQESRANQLFDLEALWSVRQVGTFENFLTGAHFIFNWKHFNFQIFQYEYNYKAWSEHLSGQLTLILLALFNLFSHVAFIKLIFDRSKGYKRWGFIIIFSIITVLIWMGIFIPDNFFKFIYSFGIIQNSLRNVYTKLSTVYSFALTILLCLFIETIINKLLKYKNYIITKVIPIVILLMSFVSIIYIALPSFQGNFIDKQLKISYPREYFDMVSFLRTKPSSSRVLELPFLAQDGWILYNWTTLGKAVGYQGMGFYYFGIPQALITTDFARWTETTDFFYHELKHTINSQNPTQLNNLLEKYNVDLVVVDNTVFRQYIPDYDNQKNHQLLKEIGYKKVWNKNFLSVYEKTNPDKKGDLIIPTQVSLVDANSARVRRDYVYENIGGYINVQGSKQDIIYPFINITSPYVNDVNFQNDRVGIDSQIVSNNYTLKIPGIKEKYYNTLVKITYSNQSIEIIFPKNEVIINNAQSIILPNFENIFYKLEAPFDGIILYINNQQFQLNNNQTIYPVLNTIINQPLSISFIGSQNEQNYVSFTPKKSITVKQPDWKDITQDITIKSNINHLKIQTTFPAIFANLQKYPSNNCNQPKFGITTTKYSDQKGTYIADEYGVNCSYYNFDYFTPNTSYLLQMSGKNNNGRSIKLFINYNASNTIPEEHLLPKDAFTTTIGLMPISETAQSAFALNWETRSHGQLAENELYELKYIPFPLERFSQIRLQKENINNPIINDVSKSESKSFFNFLYFINVNCKNNPCFIGIDQAYDDLWIALDKNLRILPHLRYNNWANIWQVSGSQKITVVYIPQIVSSLCLILLISGIIYLVIMCKRGRS</sequence>
<feature type="transmembrane region" description="Helical" evidence="1">
    <location>
        <begin position="428"/>
        <end position="452"/>
    </location>
</feature>
<keyword evidence="1" id="KW-1133">Transmembrane helix</keyword>
<feature type="transmembrane region" description="Helical" evidence="1">
    <location>
        <begin position="237"/>
        <end position="259"/>
    </location>
</feature>